<reference evidence="2" key="1">
    <citation type="journal article" date="2017" name="Front. Cell. Infect. Microbiol.">
        <title>The Distinct Transcriptional Response of the Midgut of Amblyomma sculptum and Amblyomma aureolatum Ticks to Rickettsia rickettsii Correlates to Their Differences in Susceptibility to Infection.</title>
        <authorList>
            <person name="Martins L.A."/>
            <person name="Galletti M.F.B.M."/>
            <person name="Ribeiro J.M."/>
            <person name="Fujita A."/>
            <person name="Costa F.B."/>
            <person name="Labruna M.B."/>
            <person name="Daffre S."/>
            <person name="Fogaca A.C."/>
        </authorList>
    </citation>
    <scope>NUCLEOTIDE SEQUENCE</scope>
</reference>
<name>A0A1E1X0M7_9ACAR</name>
<proteinExistence type="evidence at transcript level"/>
<evidence type="ECO:0000313" key="2">
    <source>
        <dbReference type="EMBL" id="JAT92601.1"/>
    </source>
</evidence>
<accession>A0A1E1X0M7</accession>
<dbReference type="AlphaFoldDB" id="A0A1E1X0M7"/>
<sequence length="90" mass="10289">VFVRLQTLRMAALDAVLSFNDGSIARANVLKACGLNPGRNTIKWLREADHKRMYFADRATRQLKKEARQAKRQAEKRKNDCDSDYEAGGY</sequence>
<evidence type="ECO:0000256" key="1">
    <source>
        <dbReference type="SAM" id="MobiDB-lite"/>
    </source>
</evidence>
<dbReference type="EMBL" id="GFAC01006587">
    <property type="protein sequence ID" value="JAT92601.1"/>
    <property type="molecule type" value="mRNA"/>
</dbReference>
<feature type="compositionally biased region" description="Basic and acidic residues" evidence="1">
    <location>
        <begin position="65"/>
        <end position="81"/>
    </location>
</feature>
<protein>
    <submittedName>
        <fullName evidence="2">Uncharacterized protein</fullName>
    </submittedName>
</protein>
<organism evidence="2">
    <name type="scientific">Amblyomma aureolatum</name>
    <dbReference type="NCBI Taxonomy" id="187763"/>
    <lineage>
        <taxon>Eukaryota</taxon>
        <taxon>Metazoa</taxon>
        <taxon>Ecdysozoa</taxon>
        <taxon>Arthropoda</taxon>
        <taxon>Chelicerata</taxon>
        <taxon>Arachnida</taxon>
        <taxon>Acari</taxon>
        <taxon>Parasitiformes</taxon>
        <taxon>Ixodida</taxon>
        <taxon>Ixodoidea</taxon>
        <taxon>Ixodidae</taxon>
        <taxon>Amblyomminae</taxon>
        <taxon>Amblyomma</taxon>
    </lineage>
</organism>
<feature type="non-terminal residue" evidence="2">
    <location>
        <position position="1"/>
    </location>
</feature>
<feature type="region of interest" description="Disordered" evidence="1">
    <location>
        <begin position="65"/>
        <end position="90"/>
    </location>
</feature>